<evidence type="ECO:0000256" key="1">
    <source>
        <dbReference type="ARBA" id="ARBA00004418"/>
    </source>
</evidence>
<evidence type="ECO:0000313" key="7">
    <source>
        <dbReference type="EMBL" id="MEU8133582.1"/>
    </source>
</evidence>
<proteinExistence type="predicted"/>
<gene>
    <name evidence="7" type="ORF">AB0C36_08755</name>
</gene>
<dbReference type="PROSITE" id="PS51257">
    <property type="entry name" value="PROKAR_LIPOPROTEIN"/>
    <property type="match status" value="1"/>
</dbReference>
<dbReference type="Gene3D" id="3.40.190.10">
    <property type="entry name" value="Periplasmic binding protein-like II"/>
    <property type="match status" value="2"/>
</dbReference>
<accession>A0ABV3DEC1</accession>
<dbReference type="PANTHER" id="PTHR30006">
    <property type="entry name" value="THIAMINE-BINDING PERIPLASMIC PROTEIN-RELATED"/>
    <property type="match status" value="1"/>
</dbReference>
<dbReference type="PANTHER" id="PTHR30006:SF3">
    <property type="entry name" value="THIAMINE-BINDING PERIPLASMIC PROTEIN"/>
    <property type="match status" value="1"/>
</dbReference>
<organism evidence="7 8">
    <name type="scientific">Streptodolium elevatio</name>
    <dbReference type="NCBI Taxonomy" id="3157996"/>
    <lineage>
        <taxon>Bacteria</taxon>
        <taxon>Bacillati</taxon>
        <taxon>Actinomycetota</taxon>
        <taxon>Actinomycetes</taxon>
        <taxon>Kitasatosporales</taxon>
        <taxon>Streptomycetaceae</taxon>
        <taxon>Streptodolium</taxon>
    </lineage>
</organism>
<dbReference type="Proteomes" id="UP001551482">
    <property type="component" value="Unassembled WGS sequence"/>
</dbReference>
<dbReference type="Pfam" id="PF13343">
    <property type="entry name" value="SBP_bac_6"/>
    <property type="match status" value="1"/>
</dbReference>
<sequence length="373" mass="39549">MRRYLGKAAIVGAVALTAAACGGTGSDNTSNAGDGKPQAPASSGAPACTEKGNTASTDAKTVTVYSVDGLADWYTKRFVEFEKQTGIKVQMVESGSGEVITRMEKEKTNTQADLAVTLPPFIQRAVGADLLQPYTPACADKVPAASKDAAGKYTAISNNYLSWIYNPDQAKPAPATFKDLLDGRFDKRLQYSTPGQAGDGTAVLLQLQHIYGKEGALEYLKQLEKNNVGPSSSTGKLQPKTSKGELSVANGDVQMNLGSIHNDKSSFKIWFPADDTGKKSTVALPYYAGVIKGAPHPEAAQKLLDFLLSTESQTALSTDARGLPAREDVKPGDANGTEIAALMQGVDIYTPDWDQVVRDFDADIAAYNKAVGR</sequence>
<dbReference type="SUPFAM" id="SSF53850">
    <property type="entry name" value="Periplasmic binding protein-like II"/>
    <property type="match status" value="1"/>
</dbReference>
<keyword evidence="4" id="KW-0574">Periplasm</keyword>
<name>A0ABV3DEC1_9ACTN</name>
<dbReference type="EMBL" id="JBEZFP010000015">
    <property type="protein sequence ID" value="MEU8133582.1"/>
    <property type="molecule type" value="Genomic_DNA"/>
</dbReference>
<comment type="caution">
    <text evidence="7">The sequence shown here is derived from an EMBL/GenBank/DDBJ whole genome shotgun (WGS) entry which is preliminary data.</text>
</comment>
<evidence type="ECO:0000256" key="5">
    <source>
        <dbReference type="SAM" id="MobiDB-lite"/>
    </source>
</evidence>
<evidence type="ECO:0000256" key="2">
    <source>
        <dbReference type="ARBA" id="ARBA00022448"/>
    </source>
</evidence>
<feature type="signal peptide" evidence="6">
    <location>
        <begin position="1"/>
        <end position="20"/>
    </location>
</feature>
<evidence type="ECO:0000256" key="4">
    <source>
        <dbReference type="ARBA" id="ARBA00022764"/>
    </source>
</evidence>
<keyword evidence="8" id="KW-1185">Reference proteome</keyword>
<reference evidence="7 8" key="1">
    <citation type="submission" date="2024-06" db="EMBL/GenBank/DDBJ databases">
        <title>The Natural Products Discovery Center: Release of the First 8490 Sequenced Strains for Exploring Actinobacteria Biosynthetic Diversity.</title>
        <authorList>
            <person name="Kalkreuter E."/>
            <person name="Kautsar S.A."/>
            <person name="Yang D."/>
            <person name="Bader C.D."/>
            <person name="Teijaro C.N."/>
            <person name="Fluegel L."/>
            <person name="Davis C.M."/>
            <person name="Simpson J.R."/>
            <person name="Lauterbach L."/>
            <person name="Steele A.D."/>
            <person name="Gui C."/>
            <person name="Meng S."/>
            <person name="Li G."/>
            <person name="Viehrig K."/>
            <person name="Ye F."/>
            <person name="Su P."/>
            <person name="Kiefer A.F."/>
            <person name="Nichols A."/>
            <person name="Cepeda A.J."/>
            <person name="Yan W."/>
            <person name="Fan B."/>
            <person name="Jiang Y."/>
            <person name="Adhikari A."/>
            <person name="Zheng C.-J."/>
            <person name="Schuster L."/>
            <person name="Cowan T.M."/>
            <person name="Smanski M.J."/>
            <person name="Chevrette M.G."/>
            <person name="De Carvalho L.P.S."/>
            <person name="Shen B."/>
        </authorList>
    </citation>
    <scope>NUCLEOTIDE SEQUENCE [LARGE SCALE GENOMIC DNA]</scope>
    <source>
        <strain evidence="7 8">NPDC048946</strain>
    </source>
</reference>
<evidence type="ECO:0000256" key="3">
    <source>
        <dbReference type="ARBA" id="ARBA00022729"/>
    </source>
</evidence>
<feature type="region of interest" description="Disordered" evidence="5">
    <location>
        <begin position="24"/>
        <end position="53"/>
    </location>
</feature>
<evidence type="ECO:0000313" key="8">
    <source>
        <dbReference type="Proteomes" id="UP001551482"/>
    </source>
</evidence>
<comment type="subcellular location">
    <subcellularLocation>
        <location evidence="1">Periplasm</location>
    </subcellularLocation>
</comment>
<protein>
    <submittedName>
        <fullName evidence="7">2-aminoethylphosphonate ABC transporter substrate-binding protein</fullName>
    </submittedName>
</protein>
<dbReference type="NCBIfam" id="NF011620">
    <property type="entry name" value="PRK15046.1"/>
    <property type="match status" value="1"/>
</dbReference>
<evidence type="ECO:0000256" key="6">
    <source>
        <dbReference type="SAM" id="SignalP"/>
    </source>
</evidence>
<keyword evidence="2" id="KW-0813">Transport</keyword>
<dbReference type="RefSeq" id="WP_358351298.1">
    <property type="nucleotide sequence ID" value="NZ_JBEZFP010000015.1"/>
</dbReference>
<keyword evidence="3 6" id="KW-0732">Signal</keyword>
<feature type="chain" id="PRO_5045493583" evidence="6">
    <location>
        <begin position="21"/>
        <end position="373"/>
    </location>
</feature>